<keyword evidence="3" id="KW-1185">Reference proteome</keyword>
<evidence type="ECO:0000313" key="2">
    <source>
        <dbReference type="EMBL" id="GJN32177.1"/>
    </source>
</evidence>
<name>A0AAV5FB07_ELECO</name>
<organism evidence="2 3">
    <name type="scientific">Eleusine coracana subsp. coracana</name>
    <dbReference type="NCBI Taxonomy" id="191504"/>
    <lineage>
        <taxon>Eukaryota</taxon>
        <taxon>Viridiplantae</taxon>
        <taxon>Streptophyta</taxon>
        <taxon>Embryophyta</taxon>
        <taxon>Tracheophyta</taxon>
        <taxon>Spermatophyta</taxon>
        <taxon>Magnoliopsida</taxon>
        <taxon>Liliopsida</taxon>
        <taxon>Poales</taxon>
        <taxon>Poaceae</taxon>
        <taxon>PACMAD clade</taxon>
        <taxon>Chloridoideae</taxon>
        <taxon>Cynodonteae</taxon>
        <taxon>Eleusininae</taxon>
        <taxon>Eleusine</taxon>
    </lineage>
</organism>
<protein>
    <submittedName>
        <fullName evidence="2">Uncharacterized protein</fullName>
    </submittedName>
</protein>
<keyword evidence="1" id="KW-0560">Oxidoreductase</keyword>
<comment type="caution">
    <text evidence="2">The sequence shown here is derived from an EMBL/GenBank/DDBJ whole genome shotgun (WGS) entry which is preliminary data.</text>
</comment>
<reference evidence="2" key="1">
    <citation type="journal article" date="2018" name="DNA Res.">
        <title>Multiple hybrid de novo genome assembly of finger millet, an orphan allotetraploid crop.</title>
        <authorList>
            <person name="Hatakeyama M."/>
            <person name="Aluri S."/>
            <person name="Balachadran M.T."/>
            <person name="Sivarajan S.R."/>
            <person name="Patrignani A."/>
            <person name="Gruter S."/>
            <person name="Poveda L."/>
            <person name="Shimizu-Inatsugi R."/>
            <person name="Baeten J."/>
            <person name="Francoijs K.J."/>
            <person name="Nataraja K.N."/>
            <person name="Reddy Y.A.N."/>
            <person name="Phadnis S."/>
            <person name="Ravikumar R.L."/>
            <person name="Schlapbach R."/>
            <person name="Sreeman S.M."/>
            <person name="Shimizu K.K."/>
        </authorList>
    </citation>
    <scope>NUCLEOTIDE SEQUENCE</scope>
</reference>
<sequence length="110" mass="11925">MAAAYTGWKDARNDRVKAITFGDDSPLPTDVIAECGKVLEEECVAILWHQGLFGFRPGTRFQTPEAAIGAWAVTSELLARASDCSLPLPAYTWVSAVTVSSELGKISYMQ</sequence>
<evidence type="ECO:0000313" key="3">
    <source>
        <dbReference type="Proteomes" id="UP001054889"/>
    </source>
</evidence>
<dbReference type="GO" id="GO:0016491">
    <property type="term" value="F:oxidoreductase activity"/>
    <property type="evidence" value="ECO:0007669"/>
    <property type="project" value="UniProtKB-KW"/>
</dbReference>
<dbReference type="Proteomes" id="UP001054889">
    <property type="component" value="Unassembled WGS sequence"/>
</dbReference>
<dbReference type="InterPro" id="IPR042098">
    <property type="entry name" value="TauD-like_sf"/>
</dbReference>
<dbReference type="Gene3D" id="3.60.130.10">
    <property type="entry name" value="Clavaminate synthase-like"/>
    <property type="match status" value="1"/>
</dbReference>
<gene>
    <name evidence="2" type="primary">gb20661</name>
    <name evidence="2" type="ORF">PR202_gb20661</name>
</gene>
<evidence type="ECO:0000256" key="1">
    <source>
        <dbReference type="ARBA" id="ARBA00023002"/>
    </source>
</evidence>
<proteinExistence type="predicted"/>
<dbReference type="EMBL" id="BQKI01000083">
    <property type="protein sequence ID" value="GJN32177.1"/>
    <property type="molecule type" value="Genomic_DNA"/>
</dbReference>
<accession>A0AAV5FB07</accession>
<reference evidence="2" key="2">
    <citation type="submission" date="2021-12" db="EMBL/GenBank/DDBJ databases">
        <title>Resequencing data analysis of finger millet.</title>
        <authorList>
            <person name="Hatakeyama M."/>
            <person name="Aluri S."/>
            <person name="Balachadran M.T."/>
            <person name="Sivarajan S.R."/>
            <person name="Poveda L."/>
            <person name="Shimizu-Inatsugi R."/>
            <person name="Schlapbach R."/>
            <person name="Sreeman S.M."/>
            <person name="Shimizu K.K."/>
        </authorList>
    </citation>
    <scope>NUCLEOTIDE SEQUENCE</scope>
</reference>
<dbReference type="AlphaFoldDB" id="A0AAV5FB07"/>